<dbReference type="InterPro" id="IPR007801">
    <property type="entry name" value="MbnB/TglH/ChrH"/>
</dbReference>
<proteinExistence type="predicted"/>
<gene>
    <name evidence="1" type="ORF">Q4521_16235</name>
</gene>
<organism evidence="1 2">
    <name type="scientific">Saccharophagus degradans</name>
    <dbReference type="NCBI Taxonomy" id="86304"/>
    <lineage>
        <taxon>Bacteria</taxon>
        <taxon>Pseudomonadati</taxon>
        <taxon>Pseudomonadota</taxon>
        <taxon>Gammaproteobacteria</taxon>
        <taxon>Cellvibrionales</taxon>
        <taxon>Cellvibrionaceae</taxon>
        <taxon>Saccharophagus</taxon>
    </lineage>
</organism>
<dbReference type="PANTHER" id="PTHR42194:SF1">
    <property type="entry name" value="UPF0276 PROTEIN HI_1600"/>
    <property type="match status" value="1"/>
</dbReference>
<evidence type="ECO:0000313" key="1">
    <source>
        <dbReference type="EMBL" id="MDO6424034.1"/>
    </source>
</evidence>
<dbReference type="NCBIfam" id="NF003818">
    <property type="entry name" value="PRK05409.1"/>
    <property type="match status" value="1"/>
</dbReference>
<dbReference type="Proteomes" id="UP001169760">
    <property type="component" value="Unassembled WGS sequence"/>
</dbReference>
<dbReference type="Pfam" id="PF05114">
    <property type="entry name" value="MbnB_TglH_ChrH"/>
    <property type="match status" value="1"/>
</dbReference>
<dbReference type="EMBL" id="JAUOPB010000012">
    <property type="protein sequence ID" value="MDO6424034.1"/>
    <property type="molecule type" value="Genomic_DNA"/>
</dbReference>
<name>A0AAW7X903_9GAMM</name>
<dbReference type="AlphaFoldDB" id="A0AAW7X903"/>
<protein>
    <submittedName>
        <fullName evidence="1">DUF692 domain-containing protein</fullName>
    </submittedName>
</protein>
<dbReference type="SUPFAM" id="SSF51658">
    <property type="entry name" value="Xylose isomerase-like"/>
    <property type="match status" value="1"/>
</dbReference>
<dbReference type="Gene3D" id="3.20.20.150">
    <property type="entry name" value="Divalent-metal-dependent TIM barrel enzymes"/>
    <property type="match status" value="1"/>
</dbReference>
<comment type="caution">
    <text evidence="1">The sequence shown here is derived from an EMBL/GenBank/DDBJ whole genome shotgun (WGS) entry which is preliminary data.</text>
</comment>
<evidence type="ECO:0000313" key="2">
    <source>
        <dbReference type="Proteomes" id="UP001169760"/>
    </source>
</evidence>
<sequence length="290" mass="32571">MPNLPLKNGISLKAQHYQGILTTLPDIGWLEIHPENYMSSGGLDHKYLREISQHYPISMHGVGMSLGSANGVSDSHLQNLKKLVDTYQPIQVSEHVAWSEHQSTHLNDLLPLPYTNEALSVICENIDKVQATLNRAILVENPSTYIDFEHQDFSEPEFLSAIVKQTGCGLLLDINNIFVSASNNTFDPYEYLNNLPADPVGEVHLAGHSVVPLTEFKEIRIDDHSSEVSPQVWALYQHFIRINNRAFPTLVEWDTNIPSLEVLVKESKKANKAMQYALQHSSSEATYDAK</sequence>
<dbReference type="RefSeq" id="WP_303493524.1">
    <property type="nucleotide sequence ID" value="NZ_JAUOPB010000012.1"/>
</dbReference>
<dbReference type="InterPro" id="IPR036237">
    <property type="entry name" value="Xyl_isomerase-like_sf"/>
</dbReference>
<accession>A0AAW7X903</accession>
<dbReference type="PANTHER" id="PTHR42194">
    <property type="entry name" value="UPF0276 PROTEIN HI_1600"/>
    <property type="match status" value="1"/>
</dbReference>
<reference evidence="1" key="1">
    <citation type="submission" date="2023-07" db="EMBL/GenBank/DDBJ databases">
        <title>Genome content predicts the carbon catabolic preferences of heterotrophic bacteria.</title>
        <authorList>
            <person name="Gralka M."/>
        </authorList>
    </citation>
    <scope>NUCLEOTIDE SEQUENCE</scope>
    <source>
        <strain evidence="1">I3M17_2</strain>
    </source>
</reference>